<reference evidence="2" key="1">
    <citation type="submission" date="2022-10" db="EMBL/GenBank/DDBJ databases">
        <title>Tapping the CABI collections for fungal endophytes: first genome assemblies for Collariella, Neodidymelliopsis, Ascochyta clinopodiicola, Didymella pomorum, Didymosphaeria variabile, Neocosmospora piperis and Neocucurbitaria cava.</title>
        <authorList>
            <person name="Hill R."/>
        </authorList>
    </citation>
    <scope>NUCLEOTIDE SEQUENCE</scope>
    <source>
        <strain evidence="2">IMI 355091</strain>
    </source>
</reference>
<sequence length="186" mass="20801">MPRGTPFPDDYQGHYQPQPHFSPPAGLNHDPNVSILISERSSPPPFNRPPVRIQVRQNGTLHSIDIPLGSPVSQREIEQLQEYAQNSNFGSTNILGSVNCTINRSLQTIHAGCTKFQKIQGGLFDGLTRDEPAWLEVAWKTCLEWKGEKFSDEEVEFLYQASLFSWGEERVSDGLLGQVTAHNGDL</sequence>
<dbReference type="AlphaFoldDB" id="A0A9W9D6E7"/>
<dbReference type="EMBL" id="JAPEVA010000065">
    <property type="protein sequence ID" value="KAJ4402101.1"/>
    <property type="molecule type" value="Genomic_DNA"/>
</dbReference>
<dbReference type="Proteomes" id="UP001140510">
    <property type="component" value="Unassembled WGS sequence"/>
</dbReference>
<protein>
    <submittedName>
        <fullName evidence="2">Uncharacterized protein</fullName>
    </submittedName>
</protein>
<proteinExistence type="predicted"/>
<evidence type="ECO:0000313" key="3">
    <source>
        <dbReference type="Proteomes" id="UP001140510"/>
    </source>
</evidence>
<gene>
    <name evidence="2" type="ORF">N0V91_007462</name>
</gene>
<dbReference type="OrthoDB" id="3798667at2759"/>
<comment type="caution">
    <text evidence="2">The sequence shown here is derived from an EMBL/GenBank/DDBJ whole genome shotgun (WGS) entry which is preliminary data.</text>
</comment>
<organism evidence="2 3">
    <name type="scientific">Didymella pomorum</name>
    <dbReference type="NCBI Taxonomy" id="749634"/>
    <lineage>
        <taxon>Eukaryota</taxon>
        <taxon>Fungi</taxon>
        <taxon>Dikarya</taxon>
        <taxon>Ascomycota</taxon>
        <taxon>Pezizomycotina</taxon>
        <taxon>Dothideomycetes</taxon>
        <taxon>Pleosporomycetidae</taxon>
        <taxon>Pleosporales</taxon>
        <taxon>Pleosporineae</taxon>
        <taxon>Didymellaceae</taxon>
        <taxon>Didymella</taxon>
    </lineage>
</organism>
<feature type="region of interest" description="Disordered" evidence="1">
    <location>
        <begin position="1"/>
        <end position="28"/>
    </location>
</feature>
<evidence type="ECO:0000313" key="2">
    <source>
        <dbReference type="EMBL" id="KAJ4402101.1"/>
    </source>
</evidence>
<accession>A0A9W9D6E7</accession>
<evidence type="ECO:0000256" key="1">
    <source>
        <dbReference type="SAM" id="MobiDB-lite"/>
    </source>
</evidence>
<keyword evidence="3" id="KW-1185">Reference proteome</keyword>
<name>A0A9W9D6E7_9PLEO</name>